<dbReference type="AlphaFoldDB" id="A0A645EK47"/>
<protein>
    <recommendedName>
        <fullName evidence="2">DUF2292 domain-containing protein</fullName>
    </recommendedName>
</protein>
<accession>A0A645EK47</accession>
<reference evidence="1" key="1">
    <citation type="submission" date="2019-08" db="EMBL/GenBank/DDBJ databases">
        <authorList>
            <person name="Kucharzyk K."/>
            <person name="Murdoch R.W."/>
            <person name="Higgins S."/>
            <person name="Loffler F."/>
        </authorList>
    </citation>
    <scope>NUCLEOTIDE SEQUENCE</scope>
</reference>
<dbReference type="EMBL" id="VSSQ01047112">
    <property type="protein sequence ID" value="MPN01094.1"/>
    <property type="molecule type" value="Genomic_DNA"/>
</dbReference>
<dbReference type="Pfam" id="PF10055">
    <property type="entry name" value="DUF2292"/>
    <property type="match status" value="1"/>
</dbReference>
<proteinExistence type="predicted"/>
<evidence type="ECO:0000313" key="1">
    <source>
        <dbReference type="EMBL" id="MPN01094.1"/>
    </source>
</evidence>
<sequence length="51" mass="5858">MKEHTAEKLVINAKEEKLLKIIKDVGYGEIKVIINEGNPIRIEELKKSIKL</sequence>
<gene>
    <name evidence="1" type="ORF">SDC9_148297</name>
</gene>
<name>A0A645EK47_9ZZZZ</name>
<dbReference type="InterPro" id="IPR018743">
    <property type="entry name" value="DUF2292"/>
</dbReference>
<comment type="caution">
    <text evidence="1">The sequence shown here is derived from an EMBL/GenBank/DDBJ whole genome shotgun (WGS) entry which is preliminary data.</text>
</comment>
<organism evidence="1">
    <name type="scientific">bioreactor metagenome</name>
    <dbReference type="NCBI Taxonomy" id="1076179"/>
    <lineage>
        <taxon>unclassified sequences</taxon>
        <taxon>metagenomes</taxon>
        <taxon>ecological metagenomes</taxon>
    </lineage>
</organism>
<evidence type="ECO:0008006" key="2">
    <source>
        <dbReference type="Google" id="ProtNLM"/>
    </source>
</evidence>